<accession>A0ABU0IDF7</accession>
<protein>
    <submittedName>
        <fullName evidence="1">CRISPR system Cascade subunit CasE</fullName>
    </submittedName>
</protein>
<proteinExistence type="predicted"/>
<organism evidence="1 2">
    <name type="scientific">Rhizobium paknamense</name>
    <dbReference type="NCBI Taxonomy" id="1206817"/>
    <lineage>
        <taxon>Bacteria</taxon>
        <taxon>Pseudomonadati</taxon>
        <taxon>Pseudomonadota</taxon>
        <taxon>Alphaproteobacteria</taxon>
        <taxon>Hyphomicrobiales</taxon>
        <taxon>Rhizobiaceae</taxon>
        <taxon>Rhizobium/Agrobacterium group</taxon>
        <taxon>Rhizobium</taxon>
    </lineage>
</organism>
<dbReference type="CDD" id="cd09727">
    <property type="entry name" value="Cas6_I-E"/>
    <property type="match status" value="1"/>
</dbReference>
<dbReference type="EMBL" id="JAUSWH010000005">
    <property type="protein sequence ID" value="MDQ0455722.1"/>
    <property type="molecule type" value="Genomic_DNA"/>
</dbReference>
<dbReference type="NCBIfam" id="TIGR01907">
    <property type="entry name" value="casE_Cse3"/>
    <property type="match status" value="1"/>
</dbReference>
<dbReference type="Gene3D" id="3.30.70.1210">
    <property type="entry name" value="Crispr-associated protein, domain 2"/>
    <property type="match status" value="1"/>
</dbReference>
<dbReference type="SUPFAM" id="SSF117987">
    <property type="entry name" value="CRISPR-associated protein"/>
    <property type="match status" value="1"/>
</dbReference>
<name>A0ABU0IDF7_9HYPH</name>
<dbReference type="SMART" id="SM01101">
    <property type="entry name" value="CRISPR_assoc"/>
    <property type="match status" value="1"/>
</dbReference>
<evidence type="ECO:0000313" key="2">
    <source>
        <dbReference type="Proteomes" id="UP001235269"/>
    </source>
</evidence>
<dbReference type="InterPro" id="IPR010179">
    <property type="entry name" value="CRISPR-assoc_prot_Cse3"/>
</dbReference>
<sequence>MSSFYLTRARLSADFRRLGPILFPGEQDRRMALSHRLVWTLFSETATERPFLYREMDVPGQRPGQDGFIILSREAPEDRMGLFTLDTKPFAPVLKAGDRLGFSLRANPSVQTSEDENGKRKTRRHDVVMRALHAIPAAERAEARPRLIREQGLAWLSRQAEKSGFSLPDPDGVAIDGYEQFDVDPENRRRMDKRGRKRAVHSRLDFSGVLRVEEPEAFLARVVSGFGRARAFGHGLMLLRRA</sequence>
<reference evidence="1 2" key="1">
    <citation type="submission" date="2023-07" db="EMBL/GenBank/DDBJ databases">
        <title>Genomic Encyclopedia of Type Strains, Phase IV (KMG-IV): sequencing the most valuable type-strain genomes for metagenomic binning, comparative biology and taxonomic classification.</title>
        <authorList>
            <person name="Goeker M."/>
        </authorList>
    </citation>
    <scope>NUCLEOTIDE SEQUENCE [LARGE SCALE GENOMIC DNA]</scope>
    <source>
        <strain evidence="1 2">DSM 100301</strain>
    </source>
</reference>
<comment type="caution">
    <text evidence="1">The sequence shown here is derived from an EMBL/GenBank/DDBJ whole genome shotgun (WGS) entry which is preliminary data.</text>
</comment>
<dbReference type="Proteomes" id="UP001235269">
    <property type="component" value="Unassembled WGS sequence"/>
</dbReference>
<dbReference type="Pfam" id="PF08798">
    <property type="entry name" value="CRISPR_assoc"/>
    <property type="match status" value="1"/>
</dbReference>
<gene>
    <name evidence="1" type="ORF">QO005_002062</name>
</gene>
<dbReference type="RefSeq" id="WP_307157914.1">
    <property type="nucleotide sequence ID" value="NZ_JAUSWH010000005.1"/>
</dbReference>
<evidence type="ECO:0000313" key="1">
    <source>
        <dbReference type="EMBL" id="MDQ0455722.1"/>
    </source>
</evidence>
<keyword evidence="2" id="KW-1185">Reference proteome</keyword>
<dbReference type="Gene3D" id="3.30.70.1200">
    <property type="entry name" value="Crispr-associated protein, domain 1"/>
    <property type="match status" value="1"/>
</dbReference>